<sequence>MEIIRSFGEYFKYSLHDARVQKIEYEDDNLILTFEYIFSYENGVEQTHKAKIVFEKCDVDDLEILVFNSTILDTFKGKRIELPQYQQEYSESEFEVIIEAYNWGRAVLQGWLWTEGNPVHCIMNIYFTGDMVYVVDEG</sequence>
<dbReference type="AlphaFoldDB" id="A0AB35H9T6"/>
<evidence type="ECO:0000313" key="1">
    <source>
        <dbReference type="EMBL" id="MCB8605593.1"/>
    </source>
</evidence>
<protein>
    <submittedName>
        <fullName evidence="1">Uncharacterized protein</fullName>
    </submittedName>
</protein>
<evidence type="ECO:0000313" key="2">
    <source>
        <dbReference type="Proteomes" id="UP001198010"/>
    </source>
</evidence>
<proteinExistence type="predicted"/>
<dbReference type="Proteomes" id="UP001198010">
    <property type="component" value="Unassembled WGS sequence"/>
</dbReference>
<reference evidence="1" key="1">
    <citation type="submission" date="2021-10" db="EMBL/GenBank/DDBJ databases">
        <title>Collection of gut derived symbiotic bacterial strains cultured from healthy donors.</title>
        <authorList>
            <person name="Lin H."/>
            <person name="Littmann E."/>
            <person name="Kohout C."/>
            <person name="Pamer E.G."/>
        </authorList>
    </citation>
    <scope>NUCLEOTIDE SEQUENCE</scope>
    <source>
        <strain evidence="1">DFI.4.35</strain>
    </source>
</reference>
<comment type="caution">
    <text evidence="1">The sequence shown here is derived from an EMBL/GenBank/DDBJ whole genome shotgun (WGS) entry which is preliminary data.</text>
</comment>
<dbReference type="RefSeq" id="WP_227283329.1">
    <property type="nucleotide sequence ID" value="NZ_JAJDLA010000005.1"/>
</dbReference>
<name>A0AB35H9T6_9FIRM</name>
<accession>A0AB35H9T6</accession>
<gene>
    <name evidence="1" type="ORF">LJD63_04915</name>
</gene>
<dbReference type="EMBL" id="JAJDLA010000005">
    <property type="protein sequence ID" value="MCB8605593.1"/>
    <property type="molecule type" value="Genomic_DNA"/>
</dbReference>
<organism evidence="1 2">
    <name type="scientific">Veillonella nakazawae</name>
    <dbReference type="NCBI Taxonomy" id="2682456"/>
    <lineage>
        <taxon>Bacteria</taxon>
        <taxon>Bacillati</taxon>
        <taxon>Bacillota</taxon>
        <taxon>Negativicutes</taxon>
        <taxon>Veillonellales</taxon>
        <taxon>Veillonellaceae</taxon>
        <taxon>Veillonella</taxon>
    </lineage>
</organism>